<feature type="transmembrane region" description="Helical" evidence="19">
    <location>
        <begin position="1729"/>
        <end position="1749"/>
    </location>
</feature>
<organism evidence="23 24">
    <name type="scientific">Tenebrio molitor</name>
    <name type="common">Yellow mealworm beetle</name>
    <dbReference type="NCBI Taxonomy" id="7067"/>
    <lineage>
        <taxon>Eukaryota</taxon>
        <taxon>Metazoa</taxon>
        <taxon>Ecdysozoa</taxon>
        <taxon>Arthropoda</taxon>
        <taxon>Hexapoda</taxon>
        <taxon>Insecta</taxon>
        <taxon>Pterygota</taxon>
        <taxon>Neoptera</taxon>
        <taxon>Endopterygota</taxon>
        <taxon>Coleoptera</taxon>
        <taxon>Polyphaga</taxon>
        <taxon>Cucujiformia</taxon>
        <taxon>Tenebrionidae</taxon>
        <taxon>Tenebrio</taxon>
    </lineage>
</organism>
<accession>A0A8J6H9N4</accession>
<comment type="subcellular location">
    <subcellularLocation>
        <location evidence="1">Membrane</location>
        <topology evidence="1">Multi-pass membrane protein</topology>
    </subcellularLocation>
</comment>
<dbReference type="Pfam" id="PF00520">
    <property type="entry name" value="Ion_trans"/>
    <property type="match status" value="1"/>
</dbReference>
<keyword evidence="4" id="KW-0716">Sensory transduction</keyword>
<dbReference type="SUPFAM" id="SSF52047">
    <property type="entry name" value="RNI-like"/>
    <property type="match status" value="1"/>
</dbReference>
<feature type="domain" description="Ion transport" evidence="20">
    <location>
        <begin position="1659"/>
        <end position="1904"/>
    </location>
</feature>
<feature type="repeat" description="ANK" evidence="17">
    <location>
        <begin position="1394"/>
        <end position="1426"/>
    </location>
</feature>
<evidence type="ECO:0000256" key="17">
    <source>
        <dbReference type="PROSITE-ProRule" id="PRU00023"/>
    </source>
</evidence>
<feature type="repeat" description="ANK" evidence="17">
    <location>
        <begin position="1007"/>
        <end position="1039"/>
    </location>
</feature>
<protein>
    <recommendedName>
        <fullName evidence="15">Protein zer-1 homolog</fullName>
    </recommendedName>
    <alternativeName>
        <fullName evidence="16">Zyg-11 homolog B-like protein</fullName>
    </alternativeName>
</protein>
<feature type="repeat" description="ANK" evidence="17">
    <location>
        <begin position="1358"/>
        <end position="1390"/>
    </location>
</feature>
<dbReference type="FunFam" id="1.25.10.10:FF:000111">
    <property type="entry name" value="Protein zer-1 homolog"/>
    <property type="match status" value="1"/>
</dbReference>
<dbReference type="InterPro" id="IPR036770">
    <property type="entry name" value="Ankyrin_rpt-contain_sf"/>
</dbReference>
<evidence type="ECO:0000256" key="10">
    <source>
        <dbReference type="ARBA" id="ARBA00023043"/>
    </source>
</evidence>
<gene>
    <name evidence="23" type="ORF">GEV33_012123</name>
</gene>
<feature type="repeat" description="ANK" evidence="17">
    <location>
        <begin position="1325"/>
        <end position="1357"/>
    </location>
</feature>
<feature type="repeat" description="ANK" evidence="17">
    <location>
        <begin position="1150"/>
        <end position="1182"/>
    </location>
</feature>
<evidence type="ECO:0000256" key="8">
    <source>
        <dbReference type="ARBA" id="ARBA00022786"/>
    </source>
</evidence>
<keyword evidence="13" id="KW-0325">Glycoprotein</keyword>
<evidence type="ECO:0000259" key="21">
    <source>
        <dbReference type="Pfam" id="PF22964"/>
    </source>
</evidence>
<evidence type="ECO:0000256" key="6">
    <source>
        <dbReference type="ARBA" id="ARBA00022692"/>
    </source>
</evidence>
<dbReference type="InterPro" id="IPR005821">
    <property type="entry name" value="Ion_trans_dom"/>
</dbReference>
<dbReference type="Gene3D" id="3.80.10.10">
    <property type="entry name" value="Ribonuclease Inhibitor"/>
    <property type="match status" value="1"/>
</dbReference>
<keyword evidence="5" id="KW-0433">Leucine-rich repeat</keyword>
<dbReference type="Pfam" id="PF12796">
    <property type="entry name" value="Ank_2"/>
    <property type="match status" value="5"/>
</dbReference>
<dbReference type="InterPro" id="IPR055142">
    <property type="entry name" value="ZER1-like_C"/>
</dbReference>
<keyword evidence="6 19" id="KW-0812">Transmembrane</keyword>
<evidence type="ECO:0000256" key="11">
    <source>
        <dbReference type="ARBA" id="ARBA00023065"/>
    </source>
</evidence>
<feature type="repeat" description="ANK" evidence="17">
    <location>
        <begin position="1075"/>
        <end position="1097"/>
    </location>
</feature>
<evidence type="ECO:0000256" key="7">
    <source>
        <dbReference type="ARBA" id="ARBA00022737"/>
    </source>
</evidence>
<evidence type="ECO:0000313" key="24">
    <source>
        <dbReference type="Proteomes" id="UP000719412"/>
    </source>
</evidence>
<evidence type="ECO:0000256" key="3">
    <source>
        <dbReference type="ARBA" id="ARBA00022448"/>
    </source>
</evidence>
<dbReference type="Pfam" id="PF22964">
    <property type="entry name" value="ZER1-like_2nd"/>
    <property type="match status" value="1"/>
</dbReference>
<feature type="domain" description="Zer-1-like leucine-rich repeats region" evidence="22">
    <location>
        <begin position="202"/>
        <end position="334"/>
    </location>
</feature>
<feature type="transmembrane region" description="Helical" evidence="19">
    <location>
        <begin position="1870"/>
        <end position="1894"/>
    </location>
</feature>
<evidence type="ECO:0000259" key="22">
    <source>
        <dbReference type="Pfam" id="PF25013"/>
    </source>
</evidence>
<dbReference type="PANTHER" id="PTHR47143">
    <property type="entry name" value="TRANSIENT RECEPTOR POTENTIAL CATION CHANNEL PROTEIN PAINLESS"/>
    <property type="match status" value="1"/>
</dbReference>
<evidence type="ECO:0000256" key="9">
    <source>
        <dbReference type="ARBA" id="ARBA00022989"/>
    </source>
</evidence>
<feature type="transmembrane region" description="Helical" evidence="19">
    <location>
        <begin position="1755"/>
        <end position="1775"/>
    </location>
</feature>
<comment type="caution">
    <text evidence="23">The sequence shown here is derived from an EMBL/GenBank/DDBJ whole genome shotgun (WGS) entry which is preliminary data.</text>
</comment>
<evidence type="ECO:0000256" key="12">
    <source>
        <dbReference type="ARBA" id="ARBA00023136"/>
    </source>
</evidence>
<dbReference type="SUPFAM" id="SSF48371">
    <property type="entry name" value="ARM repeat"/>
    <property type="match status" value="1"/>
</dbReference>
<evidence type="ECO:0000256" key="15">
    <source>
        <dbReference type="ARBA" id="ARBA00067612"/>
    </source>
</evidence>
<keyword evidence="24" id="KW-1185">Reference proteome</keyword>
<dbReference type="PRINTS" id="PR01415">
    <property type="entry name" value="ANKYRIN"/>
</dbReference>
<keyword evidence="11" id="KW-0406">Ion transport</keyword>
<keyword evidence="3" id="KW-0813">Transport</keyword>
<evidence type="ECO:0000256" key="13">
    <source>
        <dbReference type="ARBA" id="ARBA00023180"/>
    </source>
</evidence>
<feature type="domain" description="Protein zer-1 homolog-like C-terminal" evidence="21">
    <location>
        <begin position="401"/>
        <end position="758"/>
    </location>
</feature>
<dbReference type="InterPro" id="IPR011989">
    <property type="entry name" value="ARM-like"/>
</dbReference>
<dbReference type="GO" id="GO:0005216">
    <property type="term" value="F:monoatomic ion channel activity"/>
    <property type="evidence" value="ECO:0007669"/>
    <property type="project" value="InterPro"/>
</dbReference>
<proteinExistence type="inferred from homology"/>
<evidence type="ECO:0000256" key="18">
    <source>
        <dbReference type="SAM" id="MobiDB-lite"/>
    </source>
</evidence>
<dbReference type="Proteomes" id="UP000719412">
    <property type="component" value="Unassembled WGS sequence"/>
</dbReference>
<name>A0A8J6H9N4_TENMO</name>
<dbReference type="Pfam" id="PF00023">
    <property type="entry name" value="Ank"/>
    <property type="match status" value="1"/>
</dbReference>
<evidence type="ECO:0000256" key="1">
    <source>
        <dbReference type="ARBA" id="ARBA00004141"/>
    </source>
</evidence>
<dbReference type="GO" id="GO:0034703">
    <property type="term" value="C:cation channel complex"/>
    <property type="evidence" value="ECO:0007669"/>
    <property type="project" value="UniProtKB-ARBA"/>
</dbReference>
<keyword evidence="9 19" id="KW-1133">Transmembrane helix</keyword>
<keyword evidence="7" id="KW-0677">Repeat</keyword>
<evidence type="ECO:0000259" key="20">
    <source>
        <dbReference type="Pfam" id="PF00520"/>
    </source>
</evidence>
<evidence type="ECO:0000256" key="14">
    <source>
        <dbReference type="ARBA" id="ARBA00023303"/>
    </source>
</evidence>
<dbReference type="InterPro" id="IPR002110">
    <property type="entry name" value="Ankyrin_rpt"/>
</dbReference>
<feature type="transmembrane region" description="Helical" evidence="19">
    <location>
        <begin position="1795"/>
        <end position="1817"/>
    </location>
</feature>
<feature type="transmembrane region" description="Helical" evidence="19">
    <location>
        <begin position="1635"/>
        <end position="1659"/>
    </location>
</feature>
<feature type="repeat" description="ANK" evidence="17">
    <location>
        <begin position="974"/>
        <end position="1006"/>
    </location>
</feature>
<dbReference type="SMART" id="SM00248">
    <property type="entry name" value="ANK"/>
    <property type="match status" value="14"/>
</dbReference>
<dbReference type="Gene3D" id="1.25.10.10">
    <property type="entry name" value="Leucine-rich Repeat Variant"/>
    <property type="match status" value="1"/>
</dbReference>
<evidence type="ECO:0000256" key="16">
    <source>
        <dbReference type="ARBA" id="ARBA00081214"/>
    </source>
</evidence>
<keyword evidence="8" id="KW-0833">Ubl conjugation pathway</keyword>
<evidence type="ECO:0000313" key="23">
    <source>
        <dbReference type="EMBL" id="KAH0810664.1"/>
    </source>
</evidence>
<reference evidence="23" key="2">
    <citation type="submission" date="2021-08" db="EMBL/GenBank/DDBJ databases">
        <authorList>
            <person name="Eriksson T."/>
        </authorList>
    </citation>
    <scope>NUCLEOTIDE SEQUENCE</scope>
    <source>
        <strain evidence="23">Stoneville</strain>
        <tissue evidence="23">Whole head</tissue>
    </source>
</reference>
<feature type="repeat" description="ANK" evidence="17">
    <location>
        <begin position="1254"/>
        <end position="1286"/>
    </location>
</feature>
<dbReference type="InterPro" id="IPR056845">
    <property type="entry name" value="LRR_Zer-1"/>
</dbReference>
<keyword evidence="10 17" id="KW-0040">ANK repeat</keyword>
<evidence type="ECO:0000256" key="4">
    <source>
        <dbReference type="ARBA" id="ARBA00022606"/>
    </source>
</evidence>
<dbReference type="EMBL" id="JABDTM020027351">
    <property type="protein sequence ID" value="KAH0810664.1"/>
    <property type="molecule type" value="Genomic_DNA"/>
</dbReference>
<feature type="repeat" description="ANK" evidence="17">
    <location>
        <begin position="1221"/>
        <end position="1253"/>
    </location>
</feature>
<comment type="similarity">
    <text evidence="2">Belongs to the zyg-11 family.</text>
</comment>
<dbReference type="InterPro" id="IPR016024">
    <property type="entry name" value="ARM-type_fold"/>
</dbReference>
<reference evidence="23" key="1">
    <citation type="journal article" date="2020" name="J Insects Food Feed">
        <title>The yellow mealworm (Tenebrio molitor) genome: a resource for the emerging insects as food and feed industry.</title>
        <authorList>
            <person name="Eriksson T."/>
            <person name="Andere A."/>
            <person name="Kelstrup H."/>
            <person name="Emery V."/>
            <person name="Picard C."/>
        </authorList>
    </citation>
    <scope>NUCLEOTIDE SEQUENCE</scope>
    <source>
        <strain evidence="23">Stoneville</strain>
        <tissue evidence="23">Whole head</tissue>
    </source>
</reference>
<feature type="region of interest" description="Disordered" evidence="18">
    <location>
        <begin position="2017"/>
        <end position="2037"/>
    </location>
</feature>
<dbReference type="SUPFAM" id="SSF48403">
    <property type="entry name" value="Ankyrin repeat"/>
    <property type="match status" value="3"/>
</dbReference>
<feature type="transmembrane region" description="Helical" evidence="19">
    <location>
        <begin position="1691"/>
        <end position="1708"/>
    </location>
</feature>
<dbReference type="Pfam" id="PF25013">
    <property type="entry name" value="LRR_Zer-1"/>
    <property type="match status" value="1"/>
</dbReference>
<evidence type="ECO:0000256" key="2">
    <source>
        <dbReference type="ARBA" id="ARBA00009420"/>
    </source>
</evidence>
<keyword evidence="14" id="KW-0407">Ion channel</keyword>
<dbReference type="Gene3D" id="1.25.40.20">
    <property type="entry name" value="Ankyrin repeat-containing domain"/>
    <property type="match status" value="3"/>
</dbReference>
<dbReference type="PROSITE" id="PS50088">
    <property type="entry name" value="ANK_REPEAT"/>
    <property type="match status" value="10"/>
</dbReference>
<feature type="repeat" description="ANK" evidence="17">
    <location>
        <begin position="1426"/>
        <end position="1448"/>
    </location>
</feature>
<sequence>MLQSKCRHSSALPLETCSFCNSTSPESLLDICFNYINNNLETICVSCKITGPLKLKEGVHLPVEICERFLNVRSNSLSRVNSNFINIFKDRQSTRLKRVRLRDIDITDRDLEILLQHRLLELDVSYSSSLTSACIKHLTEYGTSLASLTIGENTEIFPTNIFGMLKFTEEHYDRGFIFLAPSLKRLTLKSLTALQPDFYLLLLRHLTSLTHLDLSNCGDLDNFEYTEHLVNLTSLVLYNVSAVDNMIPAICKLRTLRHLDISQSKEENGRYENGGQILATLVDSLPKLTSLDISGTNLAGRGVAETASGPVSSDIPGLSSRMNTPFQYLGLYETSHDACLRHDIPAKLIAGNANEEQILVAALAFLDRTDMLQKVLNELFHLLRFESCAYVGQALNIVLDAMSRHLTERHVQISGSATLFYIVKGTGKQLHDVVRVKRRIITALLNGMSVHRNDETMMRNGCLTLCQFKIPSDVLFDYERLVDILLHSVHGMQQESFVQRIGIYLLNSLACQVDGQQKVKLGELGAINKMIWLIADRLERGHCDDVLEVAWSTMWNVTDETPSNCRKFLEIKGMEYFLLCLEKFPNKEELLRNMMGLLGNVAEVRELRHFLVTSKYLTVFSDLLDSRSDGIEVSYNAAGVISHIASDGPDVWMVFQPTRSDVLNKMVCAIDRWDLNSQRNINYRSFEPILYLVKVYHTPECQKWAVWALANLTKVYPEKYCSLIEKEGGLVLLQELIEHPLPPLPVKNLAAMVIDNCKRYKEQEWTNVEAQLDGAQVGDKGAMPNLMHLLQMARSWRIDAEEPATRIGSSTPIITVLPSVEVPEKIHIYPEDKAEAPEQDRTRPNPINWLMSSIRSILPSSGEKGAPGSASELQNMLPSSVKVHRLSNAAKPPEDNGGICLMTESPFRILRMAVCGPVRTAKQWSKLLRFQTFYKKPSVQEINELMAVAECGNLETFQRLYFADTSRLGIKDSRGRTAGHQAAAKNKINILQFILSQGGDLNSQDNAGNTPLHVAVEHESLDAVDFLLQAGVMTNILNEKKQAAIHLVTELNKVAVLEVMGRHKEKIDILQGGEHGRTALHIAAIYDHEECARILISVFDACPRRPCNNGYYPIHEAAKNASSKTLEIFLQWGESRGCSREEMISFYDSEGNVPLHSAVHGGDIKAVELCLRSGAKISTQQHDLSTPVHLACAQGATDIVKLMFKMQPEEKLPCLASCDVQKMTPLHCAAMFDHPEIVEFLVAEGADINPMDKEKRSPLLLAALRGGWRTVHALIRLGADINIKDVNRRNVLHLVVMNGGRLEQFATETKSQCSLLQLLNEKDINGCSPLHYASREGHIRSLENLIRLGATINLKNNNNESPLHFAARYGRYNTARQLLDSEKGTFIINESDGEGLTPLHIASKQGHTRVVQLLLNRGALLHRDHNGRNPLHLAAMNGYTQTIELLLSVHSHLLDQTDKDGNTALHLATMENKPNAIALLLSVNCKLLYNHMEMSAIDYAIYYKFPEAALAMVTHEDRAQEVMSLKSSKHPYVTLALIASMPRVFEAVQDKCITKANCKKDSKSFYIKYNFSALQCSQFYADMDHKTGDALTISKPIPLPALNVRAMVSHGRVELLAHPLSQKYLQMKWNSYGKYFHLANVLFYSIFLFFVTCFSYEIMRHEEQPNVNSTVNLTHDEYVSLSKSNILNVKITPVMYMSAVAIISYIIINTIREMIQMYQQKYMYFMDPINLVTWILYSAAIVMVLPIFWGTMYELQFSCASVTVFLSWFNLLLLLQRFDQVGIYVVMFLEILQTLIKVLMVFSILIIAFGLAFYILLSRGDHLSFKTIPMSLVRTFSMMLGEIDFLGTYVKPYYLTTEEERMFLPFPIPAFFILGLFMVLMPILLMNLLIGLAVGDIESVRRNAQLKRLAMQVVLHTELERKLPKMLLERVDKGELIEYPNDTKCKLGFFDSILRKWFGNPFSDEGLDMVMESGEDYVVNELDKTKRKLKEITTALETQQQFLRLIVQKMEIKTEADDVDEGVSPNDLNPMTGHASKWTSPKIRKKLRSVIDEHPREERPEVAVHARDVVVLQAEGPGRVGQLHFKQVGADLCDLVVVKIDDALRAQGLVGKSERGYFGDEVAVQVDFG</sequence>
<dbReference type="InterPro" id="IPR052076">
    <property type="entry name" value="TRP_cation_channel"/>
</dbReference>
<keyword evidence="12 19" id="KW-0472">Membrane</keyword>
<evidence type="ECO:0000256" key="5">
    <source>
        <dbReference type="ARBA" id="ARBA00022614"/>
    </source>
</evidence>
<evidence type="ECO:0000256" key="19">
    <source>
        <dbReference type="SAM" id="Phobius"/>
    </source>
</evidence>
<dbReference type="PANTHER" id="PTHR47143:SF1">
    <property type="entry name" value="ION_TRANS DOMAIN-CONTAINING PROTEIN"/>
    <property type="match status" value="1"/>
</dbReference>
<dbReference type="InterPro" id="IPR032675">
    <property type="entry name" value="LRR_dom_sf"/>
</dbReference>
<dbReference type="PROSITE" id="PS50297">
    <property type="entry name" value="ANK_REP_REGION"/>
    <property type="match status" value="10"/>
</dbReference>